<dbReference type="Proteomes" id="UP000008207">
    <property type="component" value="Chromosome"/>
</dbReference>
<dbReference type="HOGENOM" id="CLU_055103_0_0_5"/>
<accession>B8IH44</accession>
<proteinExistence type="predicted"/>
<evidence type="ECO:0008006" key="4">
    <source>
        <dbReference type="Google" id="ProtNLM"/>
    </source>
</evidence>
<evidence type="ECO:0000313" key="2">
    <source>
        <dbReference type="EMBL" id="ACL59736.1"/>
    </source>
</evidence>
<dbReference type="eggNOG" id="COG1917">
    <property type="taxonomic scope" value="Bacteria"/>
</dbReference>
<dbReference type="STRING" id="460265.Mnod_4877"/>
<name>B8IH44_METNO</name>
<dbReference type="RefSeq" id="WP_015931365.1">
    <property type="nucleotide sequence ID" value="NC_011894.1"/>
</dbReference>
<feature type="region of interest" description="Disordered" evidence="1">
    <location>
        <begin position="360"/>
        <end position="379"/>
    </location>
</feature>
<dbReference type="AlphaFoldDB" id="B8IH44"/>
<dbReference type="OrthoDB" id="5380394at2"/>
<gene>
    <name evidence="2" type="ordered locus">Mnod_4877</name>
</gene>
<dbReference type="InterPro" id="IPR027417">
    <property type="entry name" value="P-loop_NTPase"/>
</dbReference>
<organism evidence="2 3">
    <name type="scientific">Methylobacterium nodulans (strain LMG 21967 / CNCM I-2342 / ORS 2060)</name>
    <dbReference type="NCBI Taxonomy" id="460265"/>
    <lineage>
        <taxon>Bacteria</taxon>
        <taxon>Pseudomonadati</taxon>
        <taxon>Pseudomonadota</taxon>
        <taxon>Alphaproteobacteria</taxon>
        <taxon>Hyphomicrobiales</taxon>
        <taxon>Methylobacteriaceae</taxon>
        <taxon>Methylobacterium</taxon>
    </lineage>
</organism>
<reference evidence="2 3" key="1">
    <citation type="submission" date="2009-01" db="EMBL/GenBank/DDBJ databases">
        <title>Complete sequence of chromosome of Methylobacterium nodulans ORS 2060.</title>
        <authorList>
            <consortium name="US DOE Joint Genome Institute"/>
            <person name="Lucas S."/>
            <person name="Copeland A."/>
            <person name="Lapidus A."/>
            <person name="Glavina del Rio T."/>
            <person name="Dalin E."/>
            <person name="Tice H."/>
            <person name="Bruce D."/>
            <person name="Goodwin L."/>
            <person name="Pitluck S."/>
            <person name="Sims D."/>
            <person name="Brettin T."/>
            <person name="Detter J.C."/>
            <person name="Han C."/>
            <person name="Larimer F."/>
            <person name="Land M."/>
            <person name="Hauser L."/>
            <person name="Kyrpides N."/>
            <person name="Ivanova N."/>
            <person name="Marx C.J."/>
            <person name="Richardson P."/>
        </authorList>
    </citation>
    <scope>NUCLEOTIDE SEQUENCE [LARGE SCALE GENOMIC DNA]</scope>
    <source>
        <strain evidence="3">LMG 21967 / CNCM I-2342 / ORS 2060</strain>
    </source>
</reference>
<evidence type="ECO:0000256" key="1">
    <source>
        <dbReference type="SAM" id="MobiDB-lite"/>
    </source>
</evidence>
<dbReference type="Gene3D" id="3.40.50.300">
    <property type="entry name" value="P-loop containing nucleotide triphosphate hydrolases"/>
    <property type="match status" value="1"/>
</dbReference>
<evidence type="ECO:0000313" key="3">
    <source>
        <dbReference type="Proteomes" id="UP000008207"/>
    </source>
</evidence>
<keyword evidence="3" id="KW-1185">Reference proteome</keyword>
<dbReference type="EMBL" id="CP001349">
    <property type="protein sequence ID" value="ACL59736.1"/>
    <property type="molecule type" value="Genomic_DNA"/>
</dbReference>
<sequence length="414" mass="43943">MAGGDFADFVRHVGEASALAAELRPILDRDAFVAAAVAAAARHGFTVAPSEVEAAMAGNRHGWLMQTAPLARSGEPGPIEALSPRALAGWTPFRTGWADGTLTLDWCHLGERRFTDPFFFQTIAMAIGHPFNAAFQQRTRADALADRPPGLPVAGFIFHMARCGSTLCAQTLAADAGSRVLSEPGPLRGALEAESFGRVEPARADAWLAGILNALAGPRCPEERRVVVKFMAADVLALDRIQRVFPAVPWLFLYRDPLEILASQRRRGGADTQPGQIPPEALGLTPAEVHTLPPELYQLHVMAALGRAALDGLSRAPGRGLVLRYDDLPEALFDRVPAHFGLRPGPAILAAMRAAAGRDAKAPDTAFRPDGDAKRREAAPWREAVETIAGPVIAALDAARAAAAEGEATQGNSP</sequence>
<protein>
    <recommendedName>
        <fullName evidence="4">Aspartyl/asparaginyl beta-hydroxylase</fullName>
    </recommendedName>
</protein>
<dbReference type="SUPFAM" id="SSF52540">
    <property type="entry name" value="P-loop containing nucleoside triphosphate hydrolases"/>
    <property type="match status" value="1"/>
</dbReference>
<dbReference type="KEGG" id="mno:Mnod_4877"/>